<name>A0ABP6L842_9ACTN</name>
<accession>A0ABP6L842</accession>
<evidence type="ECO:0000256" key="1">
    <source>
        <dbReference type="SAM" id="MobiDB-lite"/>
    </source>
</evidence>
<dbReference type="EMBL" id="BAAAVS010000021">
    <property type="protein sequence ID" value="GAA3035386.1"/>
    <property type="molecule type" value="Genomic_DNA"/>
</dbReference>
<evidence type="ECO:0000313" key="4">
    <source>
        <dbReference type="Proteomes" id="UP001501035"/>
    </source>
</evidence>
<protein>
    <submittedName>
        <fullName evidence="3">Uncharacterized protein</fullName>
    </submittedName>
</protein>
<dbReference type="RefSeq" id="WP_290705068.1">
    <property type="nucleotide sequence ID" value="NZ_BAAAVS010000021.1"/>
</dbReference>
<reference evidence="4" key="1">
    <citation type="journal article" date="2019" name="Int. J. Syst. Evol. Microbiol.">
        <title>The Global Catalogue of Microorganisms (GCM) 10K type strain sequencing project: providing services to taxonomists for standard genome sequencing and annotation.</title>
        <authorList>
            <consortium name="The Broad Institute Genomics Platform"/>
            <consortium name="The Broad Institute Genome Sequencing Center for Infectious Disease"/>
            <person name="Wu L."/>
            <person name="Ma J."/>
        </authorList>
    </citation>
    <scope>NUCLEOTIDE SEQUENCE [LARGE SCALE GENOMIC DNA]</scope>
    <source>
        <strain evidence="4">JCM 14234</strain>
    </source>
</reference>
<feature type="compositionally biased region" description="Polar residues" evidence="1">
    <location>
        <begin position="40"/>
        <end position="57"/>
    </location>
</feature>
<keyword evidence="2" id="KW-0732">Signal</keyword>
<proteinExistence type="predicted"/>
<gene>
    <name evidence="3" type="ORF">GCM10010528_15230</name>
</gene>
<keyword evidence="4" id="KW-1185">Reference proteome</keyword>
<sequence>MHNRKLGAALLSAAAASIVLAAPVAAAPQPAPPIDFGSLTGPQSPQDNPGAPNSRNGVNSIQLTVGKWFGSQHGPNLYDTKFAPNVKWSARDRANAEVKGSDCQIEISFPGTSYATKKTANCQGSIGFNSNRYKTPGSYRINIVDRVSGASASQAFRIE</sequence>
<feature type="region of interest" description="Disordered" evidence="1">
    <location>
        <begin position="33"/>
        <end position="57"/>
    </location>
</feature>
<organism evidence="3 4">
    <name type="scientific">Gordonia defluvii</name>
    <dbReference type="NCBI Taxonomy" id="283718"/>
    <lineage>
        <taxon>Bacteria</taxon>
        <taxon>Bacillati</taxon>
        <taxon>Actinomycetota</taxon>
        <taxon>Actinomycetes</taxon>
        <taxon>Mycobacteriales</taxon>
        <taxon>Gordoniaceae</taxon>
        <taxon>Gordonia</taxon>
    </lineage>
</organism>
<evidence type="ECO:0000313" key="3">
    <source>
        <dbReference type="EMBL" id="GAA3035386.1"/>
    </source>
</evidence>
<evidence type="ECO:0000256" key="2">
    <source>
        <dbReference type="SAM" id="SignalP"/>
    </source>
</evidence>
<comment type="caution">
    <text evidence="3">The sequence shown here is derived from an EMBL/GenBank/DDBJ whole genome shotgun (WGS) entry which is preliminary data.</text>
</comment>
<dbReference type="Proteomes" id="UP001501035">
    <property type="component" value="Unassembled WGS sequence"/>
</dbReference>
<feature type="chain" id="PRO_5045747477" evidence="2">
    <location>
        <begin position="22"/>
        <end position="159"/>
    </location>
</feature>
<feature type="signal peptide" evidence="2">
    <location>
        <begin position="1"/>
        <end position="21"/>
    </location>
</feature>